<evidence type="ECO:0000256" key="9">
    <source>
        <dbReference type="ARBA" id="ARBA00023180"/>
    </source>
</evidence>
<evidence type="ECO:0000256" key="5">
    <source>
        <dbReference type="ARBA" id="ARBA00022989"/>
    </source>
</evidence>
<dbReference type="GO" id="GO:0007166">
    <property type="term" value="P:cell surface receptor signaling pathway"/>
    <property type="evidence" value="ECO:0007669"/>
    <property type="project" value="TreeGrafter"/>
</dbReference>
<sequence>ARNNVVKVVKSKAGDKVGLPCCHEIPTSESLHHHRVYWQKNTTVVVLAYVEGKKMPQDKQYENRTEIDTRNFTLWMSPVEILDNGSYQCIVQRLSSSLSGDSVVLCNEPVILFVTADFSEPNVSAEVSADSCELTEMVVRCSSHGGFPKPQISGALNNEPVAWNVSWVSESSLSPYNITGKLKLNVTKDSDFNFTCTVKYNGFTKSSSLLLSR</sequence>
<comment type="caution">
    <text evidence="12">The sequence shown here is derived from an EMBL/GenBank/DDBJ whole genome shotgun (WGS) entry which is preliminary data.</text>
</comment>
<dbReference type="Gene3D" id="2.60.40.10">
    <property type="entry name" value="Immunoglobulins"/>
    <property type="match status" value="2"/>
</dbReference>
<evidence type="ECO:0000256" key="1">
    <source>
        <dbReference type="ARBA" id="ARBA00004251"/>
    </source>
</evidence>
<dbReference type="PANTHER" id="PTHR25466">
    <property type="entry name" value="T-LYMPHOCYTE ACTIVATION ANTIGEN"/>
    <property type="match status" value="1"/>
</dbReference>
<evidence type="ECO:0000259" key="11">
    <source>
        <dbReference type="PROSITE" id="PS50835"/>
    </source>
</evidence>
<keyword evidence="4" id="KW-0732">Signal</keyword>
<evidence type="ECO:0000313" key="13">
    <source>
        <dbReference type="Proteomes" id="UP000654395"/>
    </source>
</evidence>
<dbReference type="SUPFAM" id="SSF48726">
    <property type="entry name" value="Immunoglobulin"/>
    <property type="match status" value="2"/>
</dbReference>
<evidence type="ECO:0000256" key="10">
    <source>
        <dbReference type="ARBA" id="ARBA00023319"/>
    </source>
</evidence>
<comment type="subcellular location">
    <subcellularLocation>
        <location evidence="1">Cell membrane</location>
        <topology evidence="1">Single-pass type I membrane protein</topology>
    </subcellularLocation>
</comment>
<keyword evidence="5" id="KW-1133">Transmembrane helix</keyword>
<keyword evidence="3" id="KW-0812">Transmembrane</keyword>
<evidence type="ECO:0000256" key="2">
    <source>
        <dbReference type="ARBA" id="ARBA00022475"/>
    </source>
</evidence>
<keyword evidence="8" id="KW-0675">Receptor</keyword>
<keyword evidence="9" id="KW-0325">Glycoprotein</keyword>
<protein>
    <submittedName>
        <fullName evidence="12">CD80 protein</fullName>
    </submittedName>
</protein>
<evidence type="ECO:0000313" key="12">
    <source>
        <dbReference type="EMBL" id="NXX74570.1"/>
    </source>
</evidence>
<keyword evidence="10" id="KW-0393">Immunoglobulin domain</keyword>
<dbReference type="PANTHER" id="PTHR25466:SF4">
    <property type="entry name" value="T-LYMPHOCYTE ACTIVATION ANTIGEN CD80"/>
    <property type="match status" value="1"/>
</dbReference>
<dbReference type="InterPro" id="IPR007110">
    <property type="entry name" value="Ig-like_dom"/>
</dbReference>
<dbReference type="GO" id="GO:0042102">
    <property type="term" value="P:positive regulation of T cell proliferation"/>
    <property type="evidence" value="ECO:0007669"/>
    <property type="project" value="TreeGrafter"/>
</dbReference>
<name>A0A852KC04_UROIN</name>
<feature type="non-terminal residue" evidence="12">
    <location>
        <position position="213"/>
    </location>
</feature>
<dbReference type="OrthoDB" id="9904387at2759"/>
<proteinExistence type="predicted"/>
<dbReference type="InterPro" id="IPR013783">
    <property type="entry name" value="Ig-like_fold"/>
</dbReference>
<dbReference type="GO" id="GO:0009897">
    <property type="term" value="C:external side of plasma membrane"/>
    <property type="evidence" value="ECO:0007669"/>
    <property type="project" value="TreeGrafter"/>
</dbReference>
<keyword evidence="2" id="KW-1003">Cell membrane</keyword>
<dbReference type="InterPro" id="IPR036179">
    <property type="entry name" value="Ig-like_dom_sf"/>
</dbReference>
<feature type="domain" description="Ig-like" evidence="11">
    <location>
        <begin position="121"/>
        <end position="212"/>
    </location>
</feature>
<gene>
    <name evidence="12" type="primary">Cd80</name>
    <name evidence="12" type="ORF">UROIND_R12898</name>
</gene>
<dbReference type="InterPro" id="IPR013106">
    <property type="entry name" value="Ig_V-set"/>
</dbReference>
<evidence type="ECO:0000256" key="6">
    <source>
        <dbReference type="ARBA" id="ARBA00023136"/>
    </source>
</evidence>
<evidence type="ECO:0000256" key="3">
    <source>
        <dbReference type="ARBA" id="ARBA00022692"/>
    </source>
</evidence>
<dbReference type="GO" id="GO:0031295">
    <property type="term" value="P:T cell costimulation"/>
    <property type="evidence" value="ECO:0007669"/>
    <property type="project" value="TreeGrafter"/>
</dbReference>
<reference evidence="12" key="1">
    <citation type="submission" date="2020-02" db="EMBL/GenBank/DDBJ databases">
        <title>Bird 10,000 Genomes (B10K) Project - Family phase.</title>
        <authorList>
            <person name="Zhang G."/>
        </authorList>
    </citation>
    <scope>NUCLEOTIDE SEQUENCE</scope>
    <source>
        <strain evidence="12">B10K-DU-030-59</strain>
    </source>
</reference>
<feature type="non-terminal residue" evidence="12">
    <location>
        <position position="1"/>
    </location>
</feature>
<accession>A0A852KC04</accession>
<dbReference type="InterPro" id="IPR013162">
    <property type="entry name" value="CD80_C2-set"/>
</dbReference>
<evidence type="ECO:0000256" key="7">
    <source>
        <dbReference type="ARBA" id="ARBA00023157"/>
    </source>
</evidence>
<organism evidence="12 13">
    <name type="scientific">Urocolius indicus</name>
    <name type="common">Red-faced mousebird</name>
    <name type="synonym">Colius indicus</name>
    <dbReference type="NCBI Taxonomy" id="458196"/>
    <lineage>
        <taxon>Eukaryota</taxon>
        <taxon>Metazoa</taxon>
        <taxon>Chordata</taxon>
        <taxon>Craniata</taxon>
        <taxon>Vertebrata</taxon>
        <taxon>Euteleostomi</taxon>
        <taxon>Archelosauria</taxon>
        <taxon>Archosauria</taxon>
        <taxon>Dinosauria</taxon>
        <taxon>Saurischia</taxon>
        <taxon>Theropoda</taxon>
        <taxon>Coelurosauria</taxon>
        <taxon>Aves</taxon>
        <taxon>Neognathae</taxon>
        <taxon>Neoaves</taxon>
        <taxon>Telluraves</taxon>
        <taxon>Coraciimorphae</taxon>
        <taxon>Coliiformes</taxon>
        <taxon>Coliidae</taxon>
        <taxon>Urocolius</taxon>
    </lineage>
</organism>
<evidence type="ECO:0000256" key="8">
    <source>
        <dbReference type="ARBA" id="ARBA00023170"/>
    </source>
</evidence>
<dbReference type="Proteomes" id="UP000654395">
    <property type="component" value="Unassembled WGS sequence"/>
</dbReference>
<keyword evidence="13" id="KW-1185">Reference proteome</keyword>
<dbReference type="Pfam" id="PF07686">
    <property type="entry name" value="V-set"/>
    <property type="match status" value="1"/>
</dbReference>
<keyword evidence="7" id="KW-1015">Disulfide bond</keyword>
<dbReference type="PROSITE" id="PS50835">
    <property type="entry name" value="IG_LIKE"/>
    <property type="match status" value="2"/>
</dbReference>
<dbReference type="AlphaFoldDB" id="A0A852KC04"/>
<feature type="domain" description="Ig-like" evidence="11">
    <location>
        <begin position="1"/>
        <end position="99"/>
    </location>
</feature>
<dbReference type="Pfam" id="PF08205">
    <property type="entry name" value="C2-set_2"/>
    <property type="match status" value="1"/>
</dbReference>
<dbReference type="GO" id="GO:0042130">
    <property type="term" value="P:negative regulation of T cell proliferation"/>
    <property type="evidence" value="ECO:0007669"/>
    <property type="project" value="TreeGrafter"/>
</dbReference>
<dbReference type="EMBL" id="WBNH01001001">
    <property type="protein sequence ID" value="NXX74570.1"/>
    <property type="molecule type" value="Genomic_DNA"/>
</dbReference>
<dbReference type="GO" id="GO:0071222">
    <property type="term" value="P:cellular response to lipopolysaccharide"/>
    <property type="evidence" value="ECO:0007669"/>
    <property type="project" value="TreeGrafter"/>
</dbReference>
<dbReference type="InterPro" id="IPR051713">
    <property type="entry name" value="T-cell_Activation_Regulation"/>
</dbReference>
<dbReference type="GO" id="GO:0006955">
    <property type="term" value="P:immune response"/>
    <property type="evidence" value="ECO:0007669"/>
    <property type="project" value="TreeGrafter"/>
</dbReference>
<keyword evidence="6" id="KW-0472">Membrane</keyword>
<evidence type="ECO:0000256" key="4">
    <source>
        <dbReference type="ARBA" id="ARBA00022729"/>
    </source>
</evidence>